<dbReference type="InterPro" id="IPR048365">
    <property type="entry name" value="TNP-like_RNaseH_N"/>
</dbReference>
<keyword evidence="5" id="KW-1185">Reference proteome</keyword>
<feature type="compositionally biased region" description="Basic residues" evidence="1">
    <location>
        <begin position="16"/>
        <end position="39"/>
    </location>
</feature>
<reference evidence="4" key="2">
    <citation type="journal article" date="2023" name="BMC Genomics">
        <title>Pest status, molecular evolution, and epigenetic factors derived from the genome assembly of Frankliniella fusca, a thysanopteran phytovirus vector.</title>
        <authorList>
            <person name="Catto M.A."/>
            <person name="Labadie P.E."/>
            <person name="Jacobson A.L."/>
            <person name="Kennedy G.G."/>
            <person name="Srinivasan R."/>
            <person name="Hunt B.G."/>
        </authorList>
    </citation>
    <scope>NUCLEOTIDE SEQUENCE</scope>
    <source>
        <strain evidence="4">PL_HMW_Pooled</strain>
    </source>
</reference>
<feature type="compositionally biased region" description="Basic and acidic residues" evidence="1">
    <location>
        <begin position="139"/>
        <end position="149"/>
    </location>
</feature>
<feature type="domain" description="Transposable element P transposase-like RNase H" evidence="2">
    <location>
        <begin position="526"/>
        <end position="676"/>
    </location>
</feature>
<evidence type="ECO:0000313" key="4">
    <source>
        <dbReference type="EMBL" id="KAK3924505.1"/>
    </source>
</evidence>
<dbReference type="Pfam" id="PF21788">
    <property type="entry name" value="TNP-like_GBD"/>
    <property type="match status" value="1"/>
</dbReference>
<feature type="region of interest" description="Disordered" evidence="1">
    <location>
        <begin position="1"/>
        <end position="49"/>
    </location>
</feature>
<dbReference type="Proteomes" id="UP001219518">
    <property type="component" value="Unassembled WGS sequence"/>
</dbReference>
<feature type="domain" description="Transposable element P transposase-like GTP-binding insertion" evidence="3">
    <location>
        <begin position="710"/>
        <end position="821"/>
    </location>
</feature>
<dbReference type="InterPro" id="IPR048366">
    <property type="entry name" value="TNP-like_GBD"/>
</dbReference>
<reference evidence="4" key="1">
    <citation type="submission" date="2021-07" db="EMBL/GenBank/DDBJ databases">
        <authorList>
            <person name="Catto M.A."/>
            <person name="Jacobson A."/>
            <person name="Kennedy G."/>
            <person name="Labadie P."/>
            <person name="Hunt B.G."/>
            <person name="Srinivasan R."/>
        </authorList>
    </citation>
    <scope>NUCLEOTIDE SEQUENCE</scope>
    <source>
        <strain evidence="4">PL_HMW_Pooled</strain>
        <tissue evidence="4">Head</tissue>
    </source>
</reference>
<name>A0AAE1HNB7_9NEOP</name>
<organism evidence="4 5">
    <name type="scientific">Frankliniella fusca</name>
    <dbReference type="NCBI Taxonomy" id="407009"/>
    <lineage>
        <taxon>Eukaryota</taxon>
        <taxon>Metazoa</taxon>
        <taxon>Ecdysozoa</taxon>
        <taxon>Arthropoda</taxon>
        <taxon>Hexapoda</taxon>
        <taxon>Insecta</taxon>
        <taxon>Pterygota</taxon>
        <taxon>Neoptera</taxon>
        <taxon>Paraneoptera</taxon>
        <taxon>Thysanoptera</taxon>
        <taxon>Terebrantia</taxon>
        <taxon>Thripoidea</taxon>
        <taxon>Thripidae</taxon>
        <taxon>Frankliniella</taxon>
    </lineage>
</organism>
<dbReference type="AlphaFoldDB" id="A0AAE1HNB7"/>
<protein>
    <submittedName>
        <fullName evidence="4">Transposable element P transposase</fullName>
    </submittedName>
</protein>
<accession>A0AAE1HNB7</accession>
<dbReference type="EMBL" id="JAHWGI010001190">
    <property type="protein sequence ID" value="KAK3924505.1"/>
    <property type="molecule type" value="Genomic_DNA"/>
</dbReference>
<feature type="compositionally biased region" description="Basic and acidic residues" evidence="1">
    <location>
        <begin position="1"/>
        <end position="15"/>
    </location>
</feature>
<evidence type="ECO:0000259" key="2">
    <source>
        <dbReference type="Pfam" id="PF21787"/>
    </source>
</evidence>
<feature type="compositionally biased region" description="Low complexity" evidence="1">
    <location>
        <begin position="115"/>
        <end position="136"/>
    </location>
</feature>
<comment type="caution">
    <text evidence="4">The sequence shown here is derived from an EMBL/GenBank/DDBJ whole genome shotgun (WGS) entry which is preliminary data.</text>
</comment>
<dbReference type="Pfam" id="PF21787">
    <property type="entry name" value="TNP-like_RNaseH_N"/>
    <property type="match status" value="1"/>
</dbReference>
<evidence type="ECO:0000313" key="5">
    <source>
        <dbReference type="Proteomes" id="UP001219518"/>
    </source>
</evidence>
<gene>
    <name evidence="4" type="ORF">KUF71_012527</name>
</gene>
<feature type="region of interest" description="Disordered" evidence="1">
    <location>
        <begin position="96"/>
        <end position="153"/>
    </location>
</feature>
<evidence type="ECO:0000259" key="3">
    <source>
        <dbReference type="Pfam" id="PF21788"/>
    </source>
</evidence>
<feature type="compositionally biased region" description="Polar residues" evidence="1">
    <location>
        <begin position="98"/>
        <end position="114"/>
    </location>
</feature>
<sequence>MDDTDDSRASSDSKTAKRRVSRRKKVKQPKRRGLYKPKNKNVPLGIGDPDLAECIFSDDEIRADFLDNHLTDINELSSKVTGRSATEGYFTSADYQDDSTTVSASLEQSDMSSDTSVDSRPTSSASSRAGSSLLGDVSIPHHTDSESRPESAASSTSAIVHCNFDTSEDANSSACTSATPLSVSELSPSVQMHSMLGAVRPQENIQCSPSLQCIEHCLAVFKRALPQAWTVICTRDSFHLLYLSLTSPKAVQREGRVYFNGTVSIYIHAQLIMDKQVLLNNTVPPLETDSQPIIQQEFCDKSVKVVNLVMDYRICVGANHDETRNIWHSVADTFIDLNPYQEPDYSQTCRSTHCFYLVQEERKRVYRCEHCSNILRRLKERENFVTSDVAHPNTPNMFLTPAQVNKKISIQKAELKRLEKKVSYLEFKVSQVIEKLEEEGVDVEDHVSAALEHILKSQDFFLEQQIKNAAKKDARTRRWHPALIRFALYLKSKTTNSAFEGLRDSGLIVLPCSKTLFDYSHAMSIQEGVNEDILQHVATKVSKLPKSYQKYHSLLCDEIYVSQNLVYNASDNSLIGYEKLDDVEKEMREFDSHIEKLFSGQNVKKEVELAKTMLCYMVKGIISDVKYVVAAFPLKDLNCDMLYVRSWQVILSLEKAGIKIIVFVCDGAPNNRAFIKMHRPITRTESGVVFDTVNFCSPERRPLFFMSDVCHLMKTIRNCLYNSGVGDKKTRCMEINGEKLMWKDIIKLYLTNKDNNFRMAYKLNAQNVYPNKFSCMSVKYAAQVLSETVALDIENQKWPGTKELVRFIRYVNKFFDCLNGAFSTQDKRTRNENLAPYKDIDDKRFDWLGVPNLKRSEPKYPSSEKPFLQYLSDWKKEAEKSKKSSKEIEKMQLATQTLVGIEMSIKGFAGHVRYLLQLEEPPAFINARSSSQDPLEQHFSVQRASGGGNSNPNTYKVLSTQVATTVMRDIGVKSRKSNSTETDHVGMKITDEPLPKRKKTRSTK</sequence>
<proteinExistence type="predicted"/>
<evidence type="ECO:0000256" key="1">
    <source>
        <dbReference type="SAM" id="MobiDB-lite"/>
    </source>
</evidence>
<feature type="region of interest" description="Disordered" evidence="1">
    <location>
        <begin position="971"/>
        <end position="1004"/>
    </location>
</feature>
<feature type="compositionally biased region" description="Basic and acidic residues" evidence="1">
    <location>
        <begin position="981"/>
        <end position="995"/>
    </location>
</feature>